<organism evidence="1 2">
    <name type="scientific">Cinchona calisaya</name>
    <dbReference type="NCBI Taxonomy" id="153742"/>
    <lineage>
        <taxon>Eukaryota</taxon>
        <taxon>Viridiplantae</taxon>
        <taxon>Streptophyta</taxon>
        <taxon>Embryophyta</taxon>
        <taxon>Tracheophyta</taxon>
        <taxon>Spermatophyta</taxon>
        <taxon>Magnoliopsida</taxon>
        <taxon>eudicotyledons</taxon>
        <taxon>Gunneridae</taxon>
        <taxon>Pentapetalae</taxon>
        <taxon>asterids</taxon>
        <taxon>lamiids</taxon>
        <taxon>Gentianales</taxon>
        <taxon>Rubiaceae</taxon>
        <taxon>Cinchonoideae</taxon>
        <taxon>Cinchoneae</taxon>
        <taxon>Cinchona</taxon>
    </lineage>
</organism>
<sequence>MMEREEMSVMAGSVPFNLQLRVFYYYSRVLSRLLCSPRAGVRGAFDFLCYATTSSEAFSAATREILLMMDFDLDVLVIRSDFSIVSTAASNF</sequence>
<dbReference type="EMBL" id="JBJUIK010000005">
    <property type="protein sequence ID" value="KAL3527909.1"/>
    <property type="molecule type" value="Genomic_DNA"/>
</dbReference>
<name>A0ABD3A839_9GENT</name>
<reference evidence="1 2" key="1">
    <citation type="submission" date="2024-11" db="EMBL/GenBank/DDBJ databases">
        <title>A near-complete genome assembly of Cinchona calisaya.</title>
        <authorList>
            <person name="Lian D.C."/>
            <person name="Zhao X.W."/>
            <person name="Wei L."/>
        </authorList>
    </citation>
    <scope>NUCLEOTIDE SEQUENCE [LARGE SCALE GENOMIC DNA]</scope>
    <source>
        <tissue evidence="1">Nenye</tissue>
    </source>
</reference>
<keyword evidence="2" id="KW-1185">Reference proteome</keyword>
<evidence type="ECO:0000313" key="1">
    <source>
        <dbReference type="EMBL" id="KAL3527909.1"/>
    </source>
</evidence>
<accession>A0ABD3A839</accession>
<dbReference type="AlphaFoldDB" id="A0ABD3A839"/>
<gene>
    <name evidence="1" type="ORF">ACH5RR_012565</name>
</gene>
<evidence type="ECO:0000313" key="2">
    <source>
        <dbReference type="Proteomes" id="UP001630127"/>
    </source>
</evidence>
<proteinExistence type="predicted"/>
<protein>
    <submittedName>
        <fullName evidence="1">Uncharacterized protein</fullName>
    </submittedName>
</protein>
<dbReference type="Proteomes" id="UP001630127">
    <property type="component" value="Unassembled WGS sequence"/>
</dbReference>
<comment type="caution">
    <text evidence="1">The sequence shown here is derived from an EMBL/GenBank/DDBJ whole genome shotgun (WGS) entry which is preliminary data.</text>
</comment>